<accession>A0A6L6IYW5</accession>
<dbReference type="EMBL" id="WMII01000003">
    <property type="protein sequence ID" value="MTH63547.1"/>
    <property type="molecule type" value="Genomic_DNA"/>
</dbReference>
<feature type="transmembrane region" description="Helical" evidence="2">
    <location>
        <begin position="48"/>
        <end position="68"/>
    </location>
</feature>
<dbReference type="Proteomes" id="UP000478740">
    <property type="component" value="Unassembled WGS sequence"/>
</dbReference>
<dbReference type="InterPro" id="IPR005133">
    <property type="entry name" value="PhaG_MnhG_YufB"/>
</dbReference>
<sequence>MRPFEQLPPVAAIIIAIFVVLGSTLALLGSVGLFRLKSFYQRLHAPTMAYSYGTLLIVVGSMAMFSLLEKRPVLHELVIGAFMLITPPITLLMLGRAALRRDRDTKLGHDEIVPPRVPAGQRLGKGARDMSGYGEGILDRSVLPDSKSETRELRDPDDLHDPTD</sequence>
<gene>
    <name evidence="3" type="ORF">GL284_04595</name>
</gene>
<feature type="region of interest" description="Disordered" evidence="1">
    <location>
        <begin position="118"/>
        <end position="164"/>
    </location>
</feature>
<keyword evidence="4" id="KW-1185">Reference proteome</keyword>
<keyword evidence="2" id="KW-1133">Transmembrane helix</keyword>
<dbReference type="PANTHER" id="PTHR34703:SF1">
    <property type="entry name" value="ANTIPORTER SUBUNIT MNHG2-RELATED"/>
    <property type="match status" value="1"/>
</dbReference>
<name>A0A6L6IYW5_9RHOB</name>
<dbReference type="NCBIfam" id="TIGR01300">
    <property type="entry name" value="CPA3_mnhG_phaG"/>
    <property type="match status" value="1"/>
</dbReference>
<evidence type="ECO:0000256" key="1">
    <source>
        <dbReference type="SAM" id="MobiDB-lite"/>
    </source>
</evidence>
<keyword evidence="2" id="KW-0472">Membrane</keyword>
<protein>
    <submittedName>
        <fullName evidence="3">Cation:proton antiporter</fullName>
    </submittedName>
</protein>
<dbReference type="AlphaFoldDB" id="A0A6L6IYW5"/>
<feature type="transmembrane region" description="Helical" evidence="2">
    <location>
        <begin position="74"/>
        <end position="94"/>
    </location>
</feature>
<evidence type="ECO:0000256" key="2">
    <source>
        <dbReference type="SAM" id="Phobius"/>
    </source>
</evidence>
<comment type="caution">
    <text evidence="3">The sequence shown here is derived from an EMBL/GenBank/DDBJ whole genome shotgun (WGS) entry which is preliminary data.</text>
</comment>
<keyword evidence="2" id="KW-0812">Transmembrane</keyword>
<reference evidence="3 4" key="1">
    <citation type="submission" date="2019-11" db="EMBL/GenBank/DDBJ databases">
        <authorList>
            <person name="Dong K."/>
        </authorList>
    </citation>
    <scope>NUCLEOTIDE SEQUENCE [LARGE SCALE GENOMIC DNA]</scope>
    <source>
        <strain evidence="3 4">DK608</strain>
    </source>
</reference>
<dbReference type="RefSeq" id="WP_155043463.1">
    <property type="nucleotide sequence ID" value="NZ_WMIH01000002.1"/>
</dbReference>
<evidence type="ECO:0000313" key="4">
    <source>
        <dbReference type="Proteomes" id="UP000478740"/>
    </source>
</evidence>
<dbReference type="Pfam" id="PF03334">
    <property type="entry name" value="PhaG_MnhG_YufB"/>
    <property type="match status" value="1"/>
</dbReference>
<organism evidence="3 4">
    <name type="scientific">Paracoccus shanxieyensis</name>
    <dbReference type="NCBI Taxonomy" id="2675752"/>
    <lineage>
        <taxon>Bacteria</taxon>
        <taxon>Pseudomonadati</taxon>
        <taxon>Pseudomonadota</taxon>
        <taxon>Alphaproteobacteria</taxon>
        <taxon>Rhodobacterales</taxon>
        <taxon>Paracoccaceae</taxon>
        <taxon>Paracoccus</taxon>
    </lineage>
</organism>
<proteinExistence type="predicted"/>
<feature type="compositionally biased region" description="Basic and acidic residues" evidence="1">
    <location>
        <begin position="146"/>
        <end position="164"/>
    </location>
</feature>
<dbReference type="PANTHER" id="PTHR34703">
    <property type="entry name" value="ANTIPORTER SUBUNIT MNHG2-RELATED"/>
    <property type="match status" value="1"/>
</dbReference>
<evidence type="ECO:0000313" key="3">
    <source>
        <dbReference type="EMBL" id="MTH63547.1"/>
    </source>
</evidence>
<feature type="transmembrane region" description="Helical" evidence="2">
    <location>
        <begin position="12"/>
        <end position="36"/>
    </location>
</feature>
<dbReference type="GO" id="GO:0015385">
    <property type="term" value="F:sodium:proton antiporter activity"/>
    <property type="evidence" value="ECO:0007669"/>
    <property type="project" value="TreeGrafter"/>
</dbReference>